<name>A0A0B2A6K8_9MICO</name>
<comment type="caution">
    <text evidence="2">The sequence shown here is derived from an EMBL/GenBank/DDBJ whole genome shotgun (WGS) entry which is preliminary data.</text>
</comment>
<protein>
    <recommendedName>
        <fullName evidence="4">Prepilin-type N-terminal cleavage/methylation domain-containing protein</fullName>
    </recommendedName>
</protein>
<keyword evidence="1" id="KW-0472">Membrane</keyword>
<dbReference type="InterPro" id="IPR012902">
    <property type="entry name" value="N_methyl_site"/>
</dbReference>
<accession>A0A0B2A6K8</accession>
<organism evidence="2 3">
    <name type="scientific">Microbacterium mangrovi</name>
    <dbReference type="NCBI Taxonomy" id="1348253"/>
    <lineage>
        <taxon>Bacteria</taxon>
        <taxon>Bacillati</taxon>
        <taxon>Actinomycetota</taxon>
        <taxon>Actinomycetes</taxon>
        <taxon>Micrococcales</taxon>
        <taxon>Microbacteriaceae</taxon>
        <taxon>Microbacterium</taxon>
    </lineage>
</organism>
<dbReference type="NCBIfam" id="TIGR02532">
    <property type="entry name" value="IV_pilin_GFxxxE"/>
    <property type="match status" value="1"/>
</dbReference>
<dbReference type="InterPro" id="IPR045584">
    <property type="entry name" value="Pilin-like"/>
</dbReference>
<evidence type="ECO:0000313" key="3">
    <source>
        <dbReference type="Proteomes" id="UP000031030"/>
    </source>
</evidence>
<evidence type="ECO:0000313" key="2">
    <source>
        <dbReference type="EMBL" id="KHK99169.1"/>
    </source>
</evidence>
<feature type="transmembrane region" description="Helical" evidence="1">
    <location>
        <begin position="30"/>
        <end position="51"/>
    </location>
</feature>
<keyword evidence="1" id="KW-1133">Transmembrane helix</keyword>
<evidence type="ECO:0008006" key="4">
    <source>
        <dbReference type="Google" id="ProtNLM"/>
    </source>
</evidence>
<dbReference type="EMBL" id="JTDK01000005">
    <property type="protein sequence ID" value="KHK99169.1"/>
    <property type="molecule type" value="Genomic_DNA"/>
</dbReference>
<keyword evidence="3" id="KW-1185">Reference proteome</keyword>
<sequence>MRATFNSLLAAKRRERAEETGDAGFSLIELIIVVVIIGILVAIALPLFAFIQQTAVDGATQATTKNAATTAVAQLASGAAAPDLAKFNPPTAGVSTTLTVSVASGSTPSDICIQGSDTAGLKYKGGAGGTVFKSGPGC</sequence>
<dbReference type="PROSITE" id="PS00409">
    <property type="entry name" value="PROKAR_NTER_METHYL"/>
    <property type="match status" value="1"/>
</dbReference>
<reference evidence="2 3" key="1">
    <citation type="submission" date="2014-11" db="EMBL/GenBank/DDBJ databases">
        <title>Genome sequence of Microbacterium mangrovi MUSC 115(T).</title>
        <authorList>
            <person name="Lee L.-H."/>
        </authorList>
    </citation>
    <scope>NUCLEOTIDE SEQUENCE [LARGE SCALE GENOMIC DNA]</scope>
    <source>
        <strain evidence="2 3">MUSC 115</strain>
    </source>
</reference>
<dbReference type="Gene3D" id="3.30.700.10">
    <property type="entry name" value="Glycoprotein, Type 4 Pilin"/>
    <property type="match status" value="1"/>
</dbReference>
<gene>
    <name evidence="2" type="ORF">LK09_03955</name>
</gene>
<dbReference type="Pfam" id="PF07963">
    <property type="entry name" value="N_methyl"/>
    <property type="match status" value="1"/>
</dbReference>
<evidence type="ECO:0000256" key="1">
    <source>
        <dbReference type="SAM" id="Phobius"/>
    </source>
</evidence>
<dbReference type="STRING" id="1348253.LK09_03955"/>
<dbReference type="Proteomes" id="UP000031030">
    <property type="component" value="Unassembled WGS sequence"/>
</dbReference>
<keyword evidence="1" id="KW-0812">Transmembrane</keyword>
<proteinExistence type="predicted"/>
<dbReference type="AlphaFoldDB" id="A0A0B2A6K8"/>
<dbReference type="SUPFAM" id="SSF54523">
    <property type="entry name" value="Pili subunits"/>
    <property type="match status" value="1"/>
</dbReference>